<dbReference type="STRING" id="61395.A0A1Y1WA05"/>
<feature type="compositionally biased region" description="Basic and acidic residues" evidence="3">
    <location>
        <begin position="293"/>
        <end position="307"/>
    </location>
</feature>
<comment type="caution">
    <text evidence="5">The sequence shown here is derived from an EMBL/GenBank/DDBJ whole genome shotgun (WGS) entry which is preliminary data.</text>
</comment>
<dbReference type="AlphaFoldDB" id="A0A1Y1WA05"/>
<keyword evidence="2" id="KW-0539">Nucleus</keyword>
<dbReference type="OrthoDB" id="5575144at2759"/>
<gene>
    <name evidence="5" type="ORF">DL89DRAFT_267584</name>
</gene>
<sequence>MDAIPRSAAMSPPSPSEDPPSSTEQPKKREQVKNACVNCQKACKKCDSGRPCQRCIKYNLVDTCVDSVRKQRRKGIKRGPYKKRKKESDQVSSQSTPQPTPPQSAGPSSQPSRGSRVTKNKRLSRSLSTYGRHFTPRVLGPGSIPILHNDEYEESSTDETESLQSSQIASFDALSLSPPLMTAPQHQQIFIPANPPAQSSRHEPLPHTQSQTPYYQFQQTREPIRLPPIASFDQAHPVIQPPTTSSLHILTHVALSSSPPAVPARPPYALPPLPLPPQIPGPTTQPIPPHFPPPDHPDHSDPQDPRRYTQMKSSPPSPSSPDAETHIHRLSQQLGNVHIGQQSHTEDNDEHANTRAITRTLPSASSNFRAGNADATQTNDY</sequence>
<feature type="compositionally biased region" description="Basic residues" evidence="3">
    <location>
        <begin position="70"/>
        <end position="85"/>
    </location>
</feature>
<organism evidence="5 6">
    <name type="scientific">Linderina pennispora</name>
    <dbReference type="NCBI Taxonomy" id="61395"/>
    <lineage>
        <taxon>Eukaryota</taxon>
        <taxon>Fungi</taxon>
        <taxon>Fungi incertae sedis</taxon>
        <taxon>Zoopagomycota</taxon>
        <taxon>Kickxellomycotina</taxon>
        <taxon>Kickxellomycetes</taxon>
        <taxon>Kickxellales</taxon>
        <taxon>Kickxellaceae</taxon>
        <taxon>Linderina</taxon>
    </lineage>
</organism>
<keyword evidence="1" id="KW-0479">Metal-binding</keyword>
<dbReference type="PANTHER" id="PTHR47659">
    <property type="entry name" value="ZN(II)2CYS6 TRANSCRIPTION FACTOR (EUROFUNG)-RELATED"/>
    <property type="match status" value="1"/>
</dbReference>
<dbReference type="SUPFAM" id="SSF57701">
    <property type="entry name" value="Zn2/Cys6 DNA-binding domain"/>
    <property type="match status" value="1"/>
</dbReference>
<evidence type="ECO:0000256" key="1">
    <source>
        <dbReference type="ARBA" id="ARBA00022723"/>
    </source>
</evidence>
<evidence type="ECO:0000256" key="2">
    <source>
        <dbReference type="ARBA" id="ARBA00023242"/>
    </source>
</evidence>
<feature type="compositionally biased region" description="Low complexity" evidence="3">
    <location>
        <begin position="105"/>
        <end position="115"/>
    </location>
</feature>
<dbReference type="PANTHER" id="PTHR47659:SF7">
    <property type="entry name" value="FUNGAL TRANSCRIPTIONAL REGULATORY PROTEIN, N-TERMINAL DOMAIN-CONTAINING PROTEIN"/>
    <property type="match status" value="1"/>
</dbReference>
<feature type="region of interest" description="Disordered" evidence="3">
    <location>
        <begin position="266"/>
        <end position="381"/>
    </location>
</feature>
<feature type="compositionally biased region" description="Polar residues" evidence="3">
    <location>
        <begin position="330"/>
        <end position="343"/>
    </location>
</feature>
<reference evidence="5 6" key="1">
    <citation type="submission" date="2016-07" db="EMBL/GenBank/DDBJ databases">
        <title>Pervasive Adenine N6-methylation of Active Genes in Fungi.</title>
        <authorList>
            <consortium name="DOE Joint Genome Institute"/>
            <person name="Mondo S.J."/>
            <person name="Dannebaum R.O."/>
            <person name="Kuo R.C."/>
            <person name="Labutti K."/>
            <person name="Haridas S."/>
            <person name="Kuo A."/>
            <person name="Salamov A."/>
            <person name="Ahrendt S.R."/>
            <person name="Lipzen A."/>
            <person name="Sullivan W."/>
            <person name="Andreopoulos W.B."/>
            <person name="Clum A."/>
            <person name="Lindquist E."/>
            <person name="Daum C."/>
            <person name="Ramamoorthy G.K."/>
            <person name="Gryganskyi A."/>
            <person name="Culley D."/>
            <person name="Magnuson J.K."/>
            <person name="James T.Y."/>
            <person name="O'Malley M.A."/>
            <person name="Stajich J.E."/>
            <person name="Spatafora J.W."/>
            <person name="Visel A."/>
            <person name="Grigoriev I.V."/>
        </authorList>
    </citation>
    <scope>NUCLEOTIDE SEQUENCE [LARGE SCALE GENOMIC DNA]</scope>
    <source>
        <strain evidence="5 6">ATCC 12442</strain>
    </source>
</reference>
<dbReference type="PROSITE" id="PS50048">
    <property type="entry name" value="ZN2_CY6_FUNGAL_2"/>
    <property type="match status" value="1"/>
</dbReference>
<evidence type="ECO:0000313" key="5">
    <source>
        <dbReference type="EMBL" id="ORX70361.1"/>
    </source>
</evidence>
<dbReference type="CDD" id="cd00067">
    <property type="entry name" value="GAL4"/>
    <property type="match status" value="1"/>
</dbReference>
<feature type="region of interest" description="Disordered" evidence="3">
    <location>
        <begin position="67"/>
        <end position="167"/>
    </location>
</feature>
<dbReference type="InterPro" id="IPR036864">
    <property type="entry name" value="Zn2-C6_fun-type_DNA-bd_sf"/>
</dbReference>
<dbReference type="GO" id="GO:0008270">
    <property type="term" value="F:zinc ion binding"/>
    <property type="evidence" value="ECO:0007669"/>
    <property type="project" value="InterPro"/>
</dbReference>
<feature type="region of interest" description="Disordered" evidence="3">
    <location>
        <begin position="1"/>
        <end position="31"/>
    </location>
</feature>
<feature type="compositionally biased region" description="Acidic residues" evidence="3">
    <location>
        <begin position="151"/>
        <end position="161"/>
    </location>
</feature>
<dbReference type="EMBL" id="MCFD01000006">
    <property type="protein sequence ID" value="ORX70361.1"/>
    <property type="molecule type" value="Genomic_DNA"/>
</dbReference>
<accession>A0A1Y1WA05</accession>
<feature type="compositionally biased region" description="Low complexity" evidence="3">
    <location>
        <begin position="1"/>
        <end position="11"/>
    </location>
</feature>
<evidence type="ECO:0000256" key="3">
    <source>
        <dbReference type="SAM" id="MobiDB-lite"/>
    </source>
</evidence>
<dbReference type="GO" id="GO:0000981">
    <property type="term" value="F:DNA-binding transcription factor activity, RNA polymerase II-specific"/>
    <property type="evidence" value="ECO:0007669"/>
    <property type="project" value="InterPro"/>
</dbReference>
<feature type="compositionally biased region" description="Basic and acidic residues" evidence="3">
    <location>
        <begin position="344"/>
        <end position="353"/>
    </location>
</feature>
<dbReference type="Pfam" id="PF00172">
    <property type="entry name" value="Zn_clus"/>
    <property type="match status" value="1"/>
</dbReference>
<name>A0A1Y1WA05_9FUNG</name>
<feature type="domain" description="Zn(2)-C6 fungal-type" evidence="4">
    <location>
        <begin position="35"/>
        <end position="66"/>
    </location>
</feature>
<dbReference type="GeneID" id="63804206"/>
<dbReference type="RefSeq" id="XP_040743999.1">
    <property type="nucleotide sequence ID" value="XM_040887558.1"/>
</dbReference>
<evidence type="ECO:0000259" key="4">
    <source>
        <dbReference type="PROSITE" id="PS50048"/>
    </source>
</evidence>
<dbReference type="InterPro" id="IPR001138">
    <property type="entry name" value="Zn2Cys6_DnaBD"/>
</dbReference>
<feature type="compositionally biased region" description="Pro residues" evidence="3">
    <location>
        <begin position="266"/>
        <end position="292"/>
    </location>
</feature>
<dbReference type="Proteomes" id="UP000193922">
    <property type="component" value="Unassembled WGS sequence"/>
</dbReference>
<feature type="compositionally biased region" description="Polar residues" evidence="3">
    <location>
        <begin position="355"/>
        <end position="381"/>
    </location>
</feature>
<proteinExistence type="predicted"/>
<protein>
    <recommendedName>
        <fullName evidence="4">Zn(2)-C6 fungal-type domain-containing protein</fullName>
    </recommendedName>
</protein>
<evidence type="ECO:0000313" key="6">
    <source>
        <dbReference type="Proteomes" id="UP000193922"/>
    </source>
</evidence>
<dbReference type="InterPro" id="IPR050335">
    <property type="entry name" value="ERT1_acuK_gluconeogen_tf"/>
</dbReference>
<keyword evidence="6" id="KW-1185">Reference proteome</keyword>
<dbReference type="SMART" id="SM00066">
    <property type="entry name" value="GAL4"/>
    <property type="match status" value="1"/>
</dbReference>